<evidence type="ECO:0000313" key="1">
    <source>
        <dbReference type="EMBL" id="VDL56036.1"/>
    </source>
</evidence>
<dbReference type="WBParaSite" id="HDID_0000480901-mRNA-1">
    <property type="protein sequence ID" value="HDID_0000480901-mRNA-1"/>
    <property type="gene ID" value="HDID_0000480901"/>
</dbReference>
<accession>A0A0R3SIP4</accession>
<dbReference type="EMBL" id="UYSG01002030">
    <property type="protein sequence ID" value="VDL56036.1"/>
    <property type="molecule type" value="Genomic_DNA"/>
</dbReference>
<gene>
    <name evidence="1" type="ORF">HDID_LOCUS4807</name>
</gene>
<proteinExistence type="predicted"/>
<sequence length="189" mass="21212">MSRPQKLQPKMHCRKLYWLATTDPGHYTSRLLYVVFLPPPPLSPLFGKTFFQPTNLNNWIGGTTNLQAAKITTCGQKFLSLDLGHRREFPLVFLFGNVQKLIIDAYFLPEFNLLATFKDRSLHGSLPNQPTCLLPVSNSFSSILSESPSVNSDIANSTIPPSCIFHPKISRTRCGQRASSPSQLTEYVQ</sequence>
<organism evidence="3">
    <name type="scientific">Hymenolepis diminuta</name>
    <name type="common">Rat tapeworm</name>
    <dbReference type="NCBI Taxonomy" id="6216"/>
    <lineage>
        <taxon>Eukaryota</taxon>
        <taxon>Metazoa</taxon>
        <taxon>Spiralia</taxon>
        <taxon>Lophotrochozoa</taxon>
        <taxon>Platyhelminthes</taxon>
        <taxon>Cestoda</taxon>
        <taxon>Eucestoda</taxon>
        <taxon>Cyclophyllidea</taxon>
        <taxon>Hymenolepididae</taxon>
        <taxon>Hymenolepis</taxon>
    </lineage>
</organism>
<protein>
    <submittedName>
        <fullName evidence="1 3">Uncharacterized protein</fullName>
    </submittedName>
</protein>
<reference evidence="3" key="1">
    <citation type="submission" date="2017-02" db="UniProtKB">
        <authorList>
            <consortium name="WormBaseParasite"/>
        </authorList>
    </citation>
    <scope>IDENTIFICATION</scope>
</reference>
<evidence type="ECO:0000313" key="3">
    <source>
        <dbReference type="WBParaSite" id="HDID_0000480901-mRNA-1"/>
    </source>
</evidence>
<reference evidence="1 2" key="2">
    <citation type="submission" date="2018-11" db="EMBL/GenBank/DDBJ databases">
        <authorList>
            <consortium name="Pathogen Informatics"/>
        </authorList>
    </citation>
    <scope>NUCLEOTIDE SEQUENCE [LARGE SCALE GENOMIC DNA]</scope>
</reference>
<dbReference type="Proteomes" id="UP000274504">
    <property type="component" value="Unassembled WGS sequence"/>
</dbReference>
<name>A0A0R3SIP4_HYMDI</name>
<dbReference type="AlphaFoldDB" id="A0A0R3SIP4"/>
<evidence type="ECO:0000313" key="2">
    <source>
        <dbReference type="Proteomes" id="UP000274504"/>
    </source>
</evidence>